<evidence type="ECO:0008006" key="3">
    <source>
        <dbReference type="Google" id="ProtNLM"/>
    </source>
</evidence>
<organism evidence="1 2">
    <name type="scientific">Thioclava pacifica DSM 10166</name>
    <dbReference type="NCBI Taxonomy" id="1353537"/>
    <lineage>
        <taxon>Bacteria</taxon>
        <taxon>Pseudomonadati</taxon>
        <taxon>Pseudomonadota</taxon>
        <taxon>Alphaproteobacteria</taxon>
        <taxon>Rhodobacterales</taxon>
        <taxon>Paracoccaceae</taxon>
        <taxon>Thioclava</taxon>
    </lineage>
</organism>
<dbReference type="Pfam" id="PF11233">
    <property type="entry name" value="DUF3035"/>
    <property type="match status" value="1"/>
</dbReference>
<dbReference type="AlphaFoldDB" id="A0A074JED5"/>
<evidence type="ECO:0000313" key="1">
    <source>
        <dbReference type="EMBL" id="KEO54200.1"/>
    </source>
</evidence>
<gene>
    <name evidence="1" type="ORF">TP2_04575</name>
</gene>
<dbReference type="EMBL" id="AUND01000012">
    <property type="protein sequence ID" value="KEO54200.1"/>
    <property type="molecule type" value="Genomic_DNA"/>
</dbReference>
<dbReference type="RefSeq" id="WP_038075231.1">
    <property type="nucleotide sequence ID" value="NZ_AUND01000012.1"/>
</dbReference>
<name>A0A074JED5_9RHOB</name>
<dbReference type="Proteomes" id="UP000027432">
    <property type="component" value="Unassembled WGS sequence"/>
</dbReference>
<accession>A0A074JED5</accession>
<protein>
    <recommendedName>
        <fullName evidence="3">Pyruvate/2-oxoglutarate dehydrogenase complex, dihydrolipoamide acyltransferase (E2) component</fullName>
    </recommendedName>
</protein>
<proteinExistence type="predicted"/>
<keyword evidence="2" id="KW-1185">Reference proteome</keyword>
<sequence>MQARIGTLGIAMMAVLTLAACGNNREPSLMNLRSSHQGPDEFGVLPTKPLEMPKDLGALPAPTPGGKNITDPTPEADAVAALGGNPRRLEESGQVPNGDRALVSAASRYGSQAGIRQTLAAEDYEWRKDHDGRLLERLLSVSVYYKAYKPMELDQSAELERWRRLGIITPAAPPSGEAQQEVK</sequence>
<dbReference type="InterPro" id="IPR021395">
    <property type="entry name" value="DUF3035"/>
</dbReference>
<reference evidence="1 2" key="1">
    <citation type="submission" date="2013-07" db="EMBL/GenBank/DDBJ databases">
        <title>Thioclava pacifica DSM 10166 Genome Sequencing.</title>
        <authorList>
            <person name="Lai Q."/>
            <person name="Shao Z."/>
        </authorList>
    </citation>
    <scope>NUCLEOTIDE SEQUENCE [LARGE SCALE GENOMIC DNA]</scope>
    <source>
        <strain evidence="1 2">DSM 10166</strain>
    </source>
</reference>
<dbReference type="STRING" id="1353537.TP2_04575"/>
<evidence type="ECO:0000313" key="2">
    <source>
        <dbReference type="Proteomes" id="UP000027432"/>
    </source>
</evidence>
<dbReference type="PROSITE" id="PS51257">
    <property type="entry name" value="PROKAR_LIPOPROTEIN"/>
    <property type="match status" value="1"/>
</dbReference>
<comment type="caution">
    <text evidence="1">The sequence shown here is derived from an EMBL/GenBank/DDBJ whole genome shotgun (WGS) entry which is preliminary data.</text>
</comment>
<dbReference type="eggNOG" id="ENOG50319MP">
    <property type="taxonomic scope" value="Bacteria"/>
</dbReference>
<dbReference type="OrthoDB" id="7876689at2"/>